<name>A0A9D2DIN0_9ACTN</name>
<protein>
    <submittedName>
        <fullName evidence="2">Helix-turn-helix domain-containing protein</fullName>
    </submittedName>
</protein>
<feature type="domain" description="Helix-turn-helix" evidence="1">
    <location>
        <begin position="7"/>
        <end position="64"/>
    </location>
</feature>
<evidence type="ECO:0000259" key="1">
    <source>
        <dbReference type="Pfam" id="PF12728"/>
    </source>
</evidence>
<dbReference type="EMBL" id="DXBZ01000028">
    <property type="protein sequence ID" value="HIZ17705.1"/>
    <property type="molecule type" value="Genomic_DNA"/>
</dbReference>
<evidence type="ECO:0000313" key="3">
    <source>
        <dbReference type="Proteomes" id="UP000824029"/>
    </source>
</evidence>
<dbReference type="AlphaFoldDB" id="A0A9D2DIN0"/>
<sequence length="74" mass="8052">MSVSPGWVSVRDAARYVKLAPDVITRAIASGELPAVIKPVTRREGGRPRYRVALADVDAWMRSQPSAREAMCGV</sequence>
<organism evidence="2 3">
    <name type="scientific">Candidatus Olsenella stercoravium</name>
    <dbReference type="NCBI Taxonomy" id="2838713"/>
    <lineage>
        <taxon>Bacteria</taxon>
        <taxon>Bacillati</taxon>
        <taxon>Actinomycetota</taxon>
        <taxon>Coriobacteriia</taxon>
        <taxon>Coriobacteriales</taxon>
        <taxon>Atopobiaceae</taxon>
        <taxon>Olsenella</taxon>
    </lineage>
</organism>
<dbReference type="InterPro" id="IPR041657">
    <property type="entry name" value="HTH_17"/>
</dbReference>
<reference evidence="2" key="1">
    <citation type="journal article" date="2021" name="PeerJ">
        <title>Extensive microbial diversity within the chicken gut microbiome revealed by metagenomics and culture.</title>
        <authorList>
            <person name="Gilroy R."/>
            <person name="Ravi A."/>
            <person name="Getino M."/>
            <person name="Pursley I."/>
            <person name="Horton D.L."/>
            <person name="Alikhan N.F."/>
            <person name="Baker D."/>
            <person name="Gharbi K."/>
            <person name="Hall N."/>
            <person name="Watson M."/>
            <person name="Adriaenssens E.M."/>
            <person name="Foster-Nyarko E."/>
            <person name="Jarju S."/>
            <person name="Secka A."/>
            <person name="Antonio M."/>
            <person name="Oren A."/>
            <person name="Chaudhuri R.R."/>
            <person name="La Ragione R."/>
            <person name="Hildebrand F."/>
            <person name="Pallen M.J."/>
        </authorList>
    </citation>
    <scope>NUCLEOTIDE SEQUENCE</scope>
    <source>
        <strain evidence="2">ChiHecolR3B27-1887</strain>
    </source>
</reference>
<dbReference type="Proteomes" id="UP000824029">
    <property type="component" value="Unassembled WGS sequence"/>
</dbReference>
<proteinExistence type="predicted"/>
<evidence type="ECO:0000313" key="2">
    <source>
        <dbReference type="EMBL" id="HIZ17705.1"/>
    </source>
</evidence>
<comment type="caution">
    <text evidence="2">The sequence shown here is derived from an EMBL/GenBank/DDBJ whole genome shotgun (WGS) entry which is preliminary data.</text>
</comment>
<reference evidence="2" key="2">
    <citation type="submission" date="2021-04" db="EMBL/GenBank/DDBJ databases">
        <authorList>
            <person name="Gilroy R."/>
        </authorList>
    </citation>
    <scope>NUCLEOTIDE SEQUENCE</scope>
    <source>
        <strain evidence="2">ChiHecolR3B27-1887</strain>
    </source>
</reference>
<accession>A0A9D2DIN0</accession>
<dbReference type="Pfam" id="PF12728">
    <property type="entry name" value="HTH_17"/>
    <property type="match status" value="1"/>
</dbReference>
<gene>
    <name evidence="2" type="ORF">IAA22_01110</name>
</gene>